<organism evidence="2 3">
    <name type="scientific">Rhodococcus chondri</name>
    <dbReference type="NCBI Taxonomy" id="3065941"/>
    <lineage>
        <taxon>Bacteria</taxon>
        <taxon>Bacillati</taxon>
        <taxon>Actinomycetota</taxon>
        <taxon>Actinomycetes</taxon>
        <taxon>Mycobacteriales</taxon>
        <taxon>Nocardiaceae</taxon>
        <taxon>Rhodococcus</taxon>
    </lineage>
</organism>
<feature type="non-terminal residue" evidence="2">
    <location>
        <position position="161"/>
    </location>
</feature>
<keyword evidence="3" id="KW-1185">Reference proteome</keyword>
<dbReference type="Proteomes" id="UP001331936">
    <property type="component" value="Unassembled WGS sequence"/>
</dbReference>
<dbReference type="PANTHER" id="PTHR38011:SF11">
    <property type="entry name" value="2,5-DIAMINO-6-RIBOSYLAMINO-4(3H)-PYRIMIDINONE 5'-PHOSPHATE REDUCTASE"/>
    <property type="match status" value="1"/>
</dbReference>
<dbReference type="EMBL" id="JAUZMZ010000151">
    <property type="protein sequence ID" value="MEE2034479.1"/>
    <property type="molecule type" value="Genomic_DNA"/>
</dbReference>
<dbReference type="PANTHER" id="PTHR38011">
    <property type="entry name" value="DIHYDROFOLATE REDUCTASE FAMILY PROTEIN (AFU_ORTHOLOGUE AFUA_8G06820)"/>
    <property type="match status" value="1"/>
</dbReference>
<proteinExistence type="predicted"/>
<name>A0ABU7JX34_9NOCA</name>
<dbReference type="RefSeq" id="WP_330153864.1">
    <property type="nucleotide sequence ID" value="NZ_JAUZMZ010000151.1"/>
</dbReference>
<dbReference type="Gene3D" id="3.40.430.10">
    <property type="entry name" value="Dihydrofolate Reductase, subunit A"/>
    <property type="match status" value="1"/>
</dbReference>
<sequence length="161" mass="17815">MTRMIFYTAATLDGFIATEDHSLDWLLSRRTEDDGPAGYNEFIAGIGAMVMGASTYRWILDHAGEDKWEYDQPCWVFTHRDDLPVAKGPDGPGDIRFTQADVREVYAEMAEASDGRDLWMVGGGDLAGQFADRGLLDELIVSIAPVTIGAGRPLLPRYLEL</sequence>
<evidence type="ECO:0000313" key="2">
    <source>
        <dbReference type="EMBL" id="MEE2034479.1"/>
    </source>
</evidence>
<dbReference type="SUPFAM" id="SSF53597">
    <property type="entry name" value="Dihydrofolate reductase-like"/>
    <property type="match status" value="1"/>
</dbReference>
<comment type="caution">
    <text evidence="2">The sequence shown here is derived from an EMBL/GenBank/DDBJ whole genome shotgun (WGS) entry which is preliminary data.</text>
</comment>
<reference evidence="2 3" key="1">
    <citation type="submission" date="2023-08" db="EMBL/GenBank/DDBJ databases">
        <authorList>
            <person name="Girao M."/>
            <person name="Carvalho M.F."/>
        </authorList>
    </citation>
    <scope>NUCLEOTIDE SEQUENCE [LARGE SCALE GENOMIC DNA]</scope>
    <source>
        <strain evidence="2 3">CC-R104</strain>
    </source>
</reference>
<evidence type="ECO:0000259" key="1">
    <source>
        <dbReference type="Pfam" id="PF01872"/>
    </source>
</evidence>
<dbReference type="InterPro" id="IPR002734">
    <property type="entry name" value="RibDG_C"/>
</dbReference>
<gene>
    <name evidence="2" type="ORF">Q8814_20560</name>
</gene>
<protein>
    <submittedName>
        <fullName evidence="2">Dihydrofolate reductase family protein</fullName>
    </submittedName>
</protein>
<dbReference type="InterPro" id="IPR024072">
    <property type="entry name" value="DHFR-like_dom_sf"/>
</dbReference>
<evidence type="ECO:0000313" key="3">
    <source>
        <dbReference type="Proteomes" id="UP001331936"/>
    </source>
</evidence>
<accession>A0ABU7JX34</accession>
<dbReference type="InterPro" id="IPR050765">
    <property type="entry name" value="Riboflavin_Biosynth_HTPR"/>
</dbReference>
<feature type="domain" description="Bacterial bifunctional deaminase-reductase C-terminal" evidence="1">
    <location>
        <begin position="5"/>
        <end position="155"/>
    </location>
</feature>
<dbReference type="Pfam" id="PF01872">
    <property type="entry name" value="RibD_C"/>
    <property type="match status" value="1"/>
</dbReference>